<gene>
    <name evidence="1" type="ORF">EEL30_18080</name>
</gene>
<reference evidence="1 2" key="1">
    <citation type="submission" date="2018-11" db="EMBL/GenBank/DDBJ databases">
        <title>Phylogenetic determinants of toxin gene distribution in genomes of Brevibacillus laterosporus.</title>
        <authorList>
            <person name="Glare T.R."/>
            <person name="Durrant A."/>
            <person name="Berry C."/>
            <person name="Palma L."/>
            <person name="Ormskirk M."/>
            <person name="Cox M.O."/>
        </authorList>
    </citation>
    <scope>NUCLEOTIDE SEQUENCE [LARGE SCALE GENOMIC DNA]</scope>
    <source>
        <strain evidence="1 2">1821L</strain>
    </source>
</reference>
<evidence type="ECO:0000313" key="1">
    <source>
        <dbReference type="EMBL" id="QDX94031.1"/>
    </source>
</evidence>
<accession>A0A518VAK5</accession>
<dbReference type="OrthoDB" id="2470890at2"/>
<sequence>MAQGTKMILKRYGNEVMYWNEQEIIVDSDYLDRGHGLNVHLDYEYRRDTKQLDVFFNGHRLSEGIGYEEVDPSTIRLKLGNYQEGHPSEGQPIQLAIGDEIFIRVWKPEYSRCGGEVAGLRLELLEKEVWKARQYKDTDTPHPTLDDRLDDIERRMETKTMIIVMNRVTTGLFKLDMRFPYDGIISEVYASCAKAGTERTVLQVAKCSQASYDAAQEWTNIFKNDLVFDANSSSTKTSSSPYSLKDPNVEKGDHFRVNVVELGKGIEGVVLEVVINLI</sequence>
<protein>
    <submittedName>
        <fullName evidence="1">Uncharacterized protein</fullName>
    </submittedName>
</protein>
<dbReference type="AlphaFoldDB" id="A0A518VAK5"/>
<keyword evidence="2" id="KW-1185">Reference proteome</keyword>
<name>A0A518VAK5_BRELA</name>
<evidence type="ECO:0000313" key="2">
    <source>
        <dbReference type="Proteomes" id="UP000319432"/>
    </source>
</evidence>
<proteinExistence type="predicted"/>
<dbReference type="EMBL" id="CP033464">
    <property type="protein sequence ID" value="QDX94031.1"/>
    <property type="molecule type" value="Genomic_DNA"/>
</dbReference>
<dbReference type="Proteomes" id="UP000319432">
    <property type="component" value="Chromosome"/>
</dbReference>
<organism evidence="1 2">
    <name type="scientific">Brevibacillus laterosporus</name>
    <name type="common">Bacillus laterosporus</name>
    <dbReference type="NCBI Taxonomy" id="1465"/>
    <lineage>
        <taxon>Bacteria</taxon>
        <taxon>Bacillati</taxon>
        <taxon>Bacillota</taxon>
        <taxon>Bacilli</taxon>
        <taxon>Bacillales</taxon>
        <taxon>Paenibacillaceae</taxon>
        <taxon>Brevibacillus</taxon>
    </lineage>
</organism>